<dbReference type="EMBL" id="QNRQ01000010">
    <property type="protein sequence ID" value="RBP37159.1"/>
    <property type="molecule type" value="Genomic_DNA"/>
</dbReference>
<comment type="caution">
    <text evidence="2">The sequence shown here is derived from an EMBL/GenBank/DDBJ whole genome shotgun (WGS) entry which is preliminary data.</text>
</comment>
<dbReference type="InterPro" id="IPR041394">
    <property type="entry name" value="HEPN_Cthe2314"/>
</dbReference>
<sequence>MPHLKIYARKGLNALQSGSKTFPGPAVEIYAADVTERVSELDNALTALRLALGFVMDLGSQSALDPDIYRYHYENFVLRVVGFVDRAHRLVGSALLMDKAKFESVGGNRFVTKQVKTNYPDIHAALQGVTQAVESYKGPRNELIHSAAYTSRELGLFQSIRHFGLDTGDIDVDELARGYFSGGATEIALTIARLVKTLANLLDALHPLFLIAVDHDNEHLKKKSAPEGTDKS</sequence>
<accession>A0A366H6W8</accession>
<feature type="domain" description="Cthe-2314-like HEPN" evidence="1">
    <location>
        <begin position="40"/>
        <end position="162"/>
    </location>
</feature>
<dbReference type="Pfam" id="PF18730">
    <property type="entry name" value="HEPN_Cthe2314"/>
    <property type="match status" value="1"/>
</dbReference>
<evidence type="ECO:0000313" key="3">
    <source>
        <dbReference type="Proteomes" id="UP000253628"/>
    </source>
</evidence>
<dbReference type="AlphaFoldDB" id="A0A366H6W8"/>
<organism evidence="2 3">
    <name type="scientific">Eoetvoesiella caeni</name>
    <dbReference type="NCBI Taxonomy" id="645616"/>
    <lineage>
        <taxon>Bacteria</taxon>
        <taxon>Pseudomonadati</taxon>
        <taxon>Pseudomonadota</taxon>
        <taxon>Betaproteobacteria</taxon>
        <taxon>Burkholderiales</taxon>
        <taxon>Alcaligenaceae</taxon>
        <taxon>Eoetvoesiella</taxon>
    </lineage>
</organism>
<evidence type="ECO:0000259" key="1">
    <source>
        <dbReference type="Pfam" id="PF18730"/>
    </source>
</evidence>
<name>A0A366H6W8_9BURK</name>
<keyword evidence="3" id="KW-1185">Reference proteome</keyword>
<protein>
    <recommendedName>
        <fullName evidence="1">Cthe-2314-like HEPN domain-containing protein</fullName>
    </recommendedName>
</protein>
<gene>
    <name evidence="2" type="ORF">DFR37_110112</name>
</gene>
<proteinExistence type="predicted"/>
<reference evidence="2 3" key="1">
    <citation type="submission" date="2018-06" db="EMBL/GenBank/DDBJ databases">
        <title>Genomic Encyclopedia of Type Strains, Phase IV (KMG-IV): sequencing the most valuable type-strain genomes for metagenomic binning, comparative biology and taxonomic classification.</title>
        <authorList>
            <person name="Goeker M."/>
        </authorList>
    </citation>
    <scope>NUCLEOTIDE SEQUENCE [LARGE SCALE GENOMIC DNA]</scope>
    <source>
        <strain evidence="2 3">DSM 25520</strain>
    </source>
</reference>
<dbReference type="Proteomes" id="UP000253628">
    <property type="component" value="Unassembled WGS sequence"/>
</dbReference>
<evidence type="ECO:0000313" key="2">
    <source>
        <dbReference type="EMBL" id="RBP37159.1"/>
    </source>
</evidence>